<feature type="domain" description="HTH lysR-type" evidence="5">
    <location>
        <begin position="1"/>
        <end position="58"/>
    </location>
</feature>
<sequence>MSINKYEIFVQVARLGSLTKAAEILGFTQSGISHAINSLESEIGFRLLQRSRAGIQLTSEGERLLQPMREVLQANVRLQEEIAAIRGLEAGTIRIGTFTSVSVHWLPRMMKAFLNDYPQIEFKLMEGDYQEVEEWLEEGQIDCGFFSLPTSDKLEVFPLKEDRMLCILPQEHPLCGAAFFPLARLAEEPFIIPKAGSDHDVRRVLKKAAITPNVRFEAGDDAAIIAMVEQGLGISILPELVIEGRKHHVHVMELEEPSFRSLGIAVHSMKFCSPATRRFLAHVQSWLEKQQLLQANNA</sequence>
<dbReference type="Pfam" id="PF00126">
    <property type="entry name" value="HTH_1"/>
    <property type="match status" value="1"/>
</dbReference>
<dbReference type="InterPro" id="IPR000847">
    <property type="entry name" value="LysR_HTH_N"/>
</dbReference>
<dbReference type="GO" id="GO:0003700">
    <property type="term" value="F:DNA-binding transcription factor activity"/>
    <property type="evidence" value="ECO:0007669"/>
    <property type="project" value="InterPro"/>
</dbReference>
<accession>A0A1B2DIT5</accession>
<dbReference type="Pfam" id="PF03466">
    <property type="entry name" value="LysR_substrate"/>
    <property type="match status" value="1"/>
</dbReference>
<name>A0A1B2DIT5_9BACL</name>
<dbReference type="PANTHER" id="PTHR30419">
    <property type="entry name" value="HTH-TYPE TRANSCRIPTIONAL REGULATOR YBHD"/>
    <property type="match status" value="1"/>
</dbReference>
<proteinExistence type="inferred from homology"/>
<dbReference type="PRINTS" id="PR00039">
    <property type="entry name" value="HTHLYSR"/>
</dbReference>
<dbReference type="FunFam" id="1.10.10.10:FF:000001">
    <property type="entry name" value="LysR family transcriptional regulator"/>
    <property type="match status" value="1"/>
</dbReference>
<dbReference type="InterPro" id="IPR036388">
    <property type="entry name" value="WH-like_DNA-bd_sf"/>
</dbReference>
<keyword evidence="3" id="KW-0238">DNA-binding</keyword>
<evidence type="ECO:0000256" key="3">
    <source>
        <dbReference type="ARBA" id="ARBA00023125"/>
    </source>
</evidence>
<dbReference type="AlphaFoldDB" id="A0A1B2DIT5"/>
<gene>
    <name evidence="6" type="ORF">BBD42_14940</name>
</gene>
<evidence type="ECO:0000259" key="5">
    <source>
        <dbReference type="PROSITE" id="PS50931"/>
    </source>
</evidence>
<protein>
    <submittedName>
        <fullName evidence="6">LysR family transcriptional regulator</fullName>
    </submittedName>
</protein>
<dbReference type="SUPFAM" id="SSF53850">
    <property type="entry name" value="Periplasmic binding protein-like II"/>
    <property type="match status" value="1"/>
</dbReference>
<dbReference type="InterPro" id="IPR005119">
    <property type="entry name" value="LysR_subst-bd"/>
</dbReference>
<dbReference type="InterPro" id="IPR036390">
    <property type="entry name" value="WH_DNA-bd_sf"/>
</dbReference>
<dbReference type="InterPro" id="IPR050950">
    <property type="entry name" value="HTH-type_LysR_regulators"/>
</dbReference>
<evidence type="ECO:0000256" key="2">
    <source>
        <dbReference type="ARBA" id="ARBA00023015"/>
    </source>
</evidence>
<dbReference type="SUPFAM" id="SSF46785">
    <property type="entry name" value="Winged helix' DNA-binding domain"/>
    <property type="match status" value="1"/>
</dbReference>
<dbReference type="Gene3D" id="1.10.10.10">
    <property type="entry name" value="Winged helix-like DNA-binding domain superfamily/Winged helix DNA-binding domain"/>
    <property type="match status" value="1"/>
</dbReference>
<dbReference type="CDD" id="cd05466">
    <property type="entry name" value="PBP2_LTTR_substrate"/>
    <property type="match status" value="1"/>
</dbReference>
<dbReference type="RefSeq" id="WP_099518814.1">
    <property type="nucleotide sequence ID" value="NZ_CP016808.1"/>
</dbReference>
<evidence type="ECO:0000313" key="6">
    <source>
        <dbReference type="EMBL" id="ANY67628.1"/>
    </source>
</evidence>
<dbReference type="Gene3D" id="3.40.190.290">
    <property type="match status" value="1"/>
</dbReference>
<dbReference type="GO" id="GO:0003677">
    <property type="term" value="F:DNA binding"/>
    <property type="evidence" value="ECO:0007669"/>
    <property type="project" value="UniProtKB-KW"/>
</dbReference>
<dbReference type="EMBL" id="CP016808">
    <property type="protein sequence ID" value="ANY67628.1"/>
    <property type="molecule type" value="Genomic_DNA"/>
</dbReference>
<dbReference type="PROSITE" id="PS50931">
    <property type="entry name" value="HTH_LYSR"/>
    <property type="match status" value="1"/>
</dbReference>
<keyword evidence="4" id="KW-0804">Transcription</keyword>
<keyword evidence="2" id="KW-0805">Transcription regulation</keyword>
<dbReference type="PANTHER" id="PTHR30419:SF24">
    <property type="entry name" value="HTH-TYPE TRANSCRIPTIONAL REGULATOR CZCR"/>
    <property type="match status" value="1"/>
</dbReference>
<reference evidence="6" key="1">
    <citation type="submission" date="2016-08" db="EMBL/GenBank/DDBJ databases">
        <title>Complete Genome Seqeunce of Paenibacillus sp. BIHB 4019 from tea rhizoplane.</title>
        <authorList>
            <person name="Thakur R."/>
            <person name="Swarnkar M.K."/>
            <person name="Gulati A."/>
        </authorList>
    </citation>
    <scope>NUCLEOTIDE SEQUENCE [LARGE SCALE GENOMIC DNA]</scope>
    <source>
        <strain evidence="6">BIHB4019</strain>
    </source>
</reference>
<comment type="similarity">
    <text evidence="1">Belongs to the LysR transcriptional regulatory family.</text>
</comment>
<evidence type="ECO:0000256" key="1">
    <source>
        <dbReference type="ARBA" id="ARBA00009437"/>
    </source>
</evidence>
<dbReference type="GO" id="GO:0005829">
    <property type="term" value="C:cytosol"/>
    <property type="evidence" value="ECO:0007669"/>
    <property type="project" value="TreeGrafter"/>
</dbReference>
<evidence type="ECO:0000256" key="4">
    <source>
        <dbReference type="ARBA" id="ARBA00023163"/>
    </source>
</evidence>
<organism evidence="6">
    <name type="scientific">Paenibacillus sp. BIHB 4019</name>
    <dbReference type="NCBI Taxonomy" id="1870819"/>
    <lineage>
        <taxon>Bacteria</taxon>
        <taxon>Bacillati</taxon>
        <taxon>Bacillota</taxon>
        <taxon>Bacilli</taxon>
        <taxon>Bacillales</taxon>
        <taxon>Paenibacillaceae</taxon>
        <taxon>Paenibacillus</taxon>
    </lineage>
</organism>